<organism evidence="3 4">
    <name type="scientific">Lapidilactobacillus mulanensis</name>
    <dbReference type="NCBI Taxonomy" id="2485999"/>
    <lineage>
        <taxon>Bacteria</taxon>
        <taxon>Bacillati</taxon>
        <taxon>Bacillota</taxon>
        <taxon>Bacilli</taxon>
        <taxon>Lactobacillales</taxon>
        <taxon>Lactobacillaceae</taxon>
        <taxon>Lapidilactobacillus</taxon>
    </lineage>
</organism>
<comment type="caution">
    <text evidence="3">The sequence shown here is derived from an EMBL/GenBank/DDBJ whole genome shotgun (WGS) entry which is preliminary data.</text>
</comment>
<evidence type="ECO:0000259" key="2">
    <source>
        <dbReference type="Pfam" id="PF00589"/>
    </source>
</evidence>
<evidence type="ECO:0000256" key="1">
    <source>
        <dbReference type="ARBA" id="ARBA00023172"/>
    </source>
</evidence>
<sequence length="78" mass="9151">MLKELKIKRNRFHFHICRHTHVANLLSQGIELYAISKRLGHNDITVTSKVYSYLIEEYRVKTDSQIVTALDVIKPVKE</sequence>
<reference evidence="4" key="1">
    <citation type="journal article" date="2019" name="Int. J. Syst. Evol. Microbiol.">
        <title>The Global Catalogue of Microorganisms (GCM) 10K type strain sequencing project: providing services to taxonomists for standard genome sequencing and annotation.</title>
        <authorList>
            <consortium name="The Broad Institute Genomics Platform"/>
            <consortium name="The Broad Institute Genome Sequencing Center for Infectious Disease"/>
            <person name="Wu L."/>
            <person name="Ma J."/>
        </authorList>
    </citation>
    <scope>NUCLEOTIDE SEQUENCE [LARGE SCALE GENOMIC DNA]</scope>
    <source>
        <strain evidence="4">CCM 8951</strain>
    </source>
</reference>
<feature type="domain" description="Tyr recombinase" evidence="2">
    <location>
        <begin position="3"/>
        <end position="52"/>
    </location>
</feature>
<accession>A0ABW4DP52</accession>
<proteinExistence type="predicted"/>
<dbReference type="InterPro" id="IPR011010">
    <property type="entry name" value="DNA_brk_join_enz"/>
</dbReference>
<dbReference type="Pfam" id="PF00589">
    <property type="entry name" value="Phage_integrase"/>
    <property type="match status" value="1"/>
</dbReference>
<dbReference type="RefSeq" id="WP_263853147.1">
    <property type="nucleotide sequence ID" value="NZ_JBHTOF010000064.1"/>
</dbReference>
<dbReference type="InterPro" id="IPR002104">
    <property type="entry name" value="Integrase_catalytic"/>
</dbReference>
<evidence type="ECO:0000313" key="4">
    <source>
        <dbReference type="Proteomes" id="UP001597244"/>
    </source>
</evidence>
<keyword evidence="1" id="KW-0233">DNA recombination</keyword>
<dbReference type="Proteomes" id="UP001597244">
    <property type="component" value="Unassembled WGS sequence"/>
</dbReference>
<dbReference type="Gene3D" id="1.10.443.10">
    <property type="entry name" value="Intergrase catalytic core"/>
    <property type="match status" value="1"/>
</dbReference>
<evidence type="ECO:0000313" key="3">
    <source>
        <dbReference type="EMBL" id="MFD1465613.1"/>
    </source>
</evidence>
<name>A0ABW4DP52_9LACO</name>
<dbReference type="EMBL" id="JBHTOF010000064">
    <property type="protein sequence ID" value="MFD1465613.1"/>
    <property type="molecule type" value="Genomic_DNA"/>
</dbReference>
<dbReference type="SUPFAM" id="SSF56349">
    <property type="entry name" value="DNA breaking-rejoining enzymes"/>
    <property type="match status" value="1"/>
</dbReference>
<keyword evidence="4" id="KW-1185">Reference proteome</keyword>
<protein>
    <submittedName>
        <fullName evidence="3">Tyrosine-type recombinase/integrase</fullName>
    </submittedName>
</protein>
<dbReference type="InterPro" id="IPR013762">
    <property type="entry name" value="Integrase-like_cat_sf"/>
</dbReference>
<gene>
    <name evidence="3" type="ORF">ACFQ4L_05905</name>
</gene>